<feature type="transmembrane region" description="Helical" evidence="1">
    <location>
        <begin position="12"/>
        <end position="32"/>
    </location>
</feature>
<dbReference type="Proteomes" id="UP000326671">
    <property type="component" value="Unassembled WGS sequence"/>
</dbReference>
<gene>
    <name evidence="2" type="ORF">F4V44_12345</name>
</gene>
<dbReference type="OrthoDB" id="9948289at2"/>
<dbReference type="RefSeq" id="WP_150440320.1">
    <property type="nucleotide sequence ID" value="NZ_VYKL01000018.1"/>
</dbReference>
<keyword evidence="1" id="KW-1133">Transmembrane helix</keyword>
<evidence type="ECO:0000256" key="1">
    <source>
        <dbReference type="SAM" id="Phobius"/>
    </source>
</evidence>
<sequence length="65" mass="7299">MKRNKEEIKNPTYFLILGFESILSGIGNIRYLINPDSIYDLIIGIAGAGAIIGSIILWKEYQRLA</sequence>
<evidence type="ECO:0000313" key="3">
    <source>
        <dbReference type="Proteomes" id="UP000326671"/>
    </source>
</evidence>
<protein>
    <submittedName>
        <fullName evidence="2">Uncharacterized protein</fullName>
    </submittedName>
</protein>
<accession>A0A5J5HS24</accession>
<proteinExistence type="predicted"/>
<organism evidence="2 3">
    <name type="scientific">Niallia endozanthoxylica</name>
    <dbReference type="NCBI Taxonomy" id="2036016"/>
    <lineage>
        <taxon>Bacteria</taxon>
        <taxon>Bacillati</taxon>
        <taxon>Bacillota</taxon>
        <taxon>Bacilli</taxon>
        <taxon>Bacillales</taxon>
        <taxon>Bacillaceae</taxon>
        <taxon>Niallia</taxon>
    </lineage>
</organism>
<evidence type="ECO:0000313" key="2">
    <source>
        <dbReference type="EMBL" id="KAA9023920.1"/>
    </source>
</evidence>
<dbReference type="EMBL" id="VYKL01000018">
    <property type="protein sequence ID" value="KAA9023920.1"/>
    <property type="molecule type" value="Genomic_DNA"/>
</dbReference>
<keyword evidence="1" id="KW-0812">Transmembrane</keyword>
<name>A0A5J5HS24_9BACI</name>
<comment type="caution">
    <text evidence="2">The sequence shown here is derived from an EMBL/GenBank/DDBJ whole genome shotgun (WGS) entry which is preliminary data.</text>
</comment>
<dbReference type="AlphaFoldDB" id="A0A5J5HS24"/>
<keyword evidence="1" id="KW-0472">Membrane</keyword>
<feature type="transmembrane region" description="Helical" evidence="1">
    <location>
        <begin position="38"/>
        <end position="58"/>
    </location>
</feature>
<reference evidence="2 3" key="1">
    <citation type="submission" date="2019-09" db="EMBL/GenBank/DDBJ databases">
        <title>Whole genome sequences of isolates from the Mars Exploration Rovers.</title>
        <authorList>
            <person name="Seuylemezian A."/>
            <person name="Vaishampayan P."/>
        </authorList>
    </citation>
    <scope>NUCLEOTIDE SEQUENCE [LARGE SCALE GENOMIC DNA]</scope>
    <source>
        <strain evidence="2 3">MER_TA_151</strain>
    </source>
</reference>
<keyword evidence="3" id="KW-1185">Reference proteome</keyword>